<dbReference type="EMBL" id="KL198061">
    <property type="protein sequence ID" value="KDQ11151.1"/>
    <property type="molecule type" value="Genomic_DNA"/>
</dbReference>
<feature type="signal peptide" evidence="4">
    <location>
        <begin position="1"/>
        <end position="23"/>
    </location>
</feature>
<keyword evidence="4" id="KW-0732">Signal</keyword>
<dbReference type="SUPFAM" id="SSF54373">
    <property type="entry name" value="FAD-linked reductases, C-terminal domain"/>
    <property type="match status" value="1"/>
</dbReference>
<dbReference type="PANTHER" id="PTHR47190:SF2">
    <property type="entry name" value="CELLOBIOSE DEHYDROGENASE (AFU_ORTHOLOGUE AFUA_2G17620)"/>
    <property type="match status" value="1"/>
</dbReference>
<feature type="domain" description="Glucose-methanol-choline oxidoreductase C-terminal" evidence="6">
    <location>
        <begin position="432"/>
        <end position="558"/>
    </location>
</feature>
<dbReference type="PIRSF" id="PIRSF000137">
    <property type="entry name" value="Alcohol_oxidase"/>
    <property type="match status" value="1"/>
</dbReference>
<dbReference type="Gene3D" id="3.50.50.60">
    <property type="entry name" value="FAD/NAD(P)-binding domain"/>
    <property type="match status" value="1"/>
</dbReference>
<evidence type="ECO:0000256" key="4">
    <source>
        <dbReference type="SAM" id="SignalP"/>
    </source>
</evidence>
<name>A0A067MHU7_BOTB1</name>
<comment type="cofactor">
    <cofactor evidence="1 3">
        <name>FAD</name>
        <dbReference type="ChEBI" id="CHEBI:57692"/>
    </cofactor>
</comment>
<dbReference type="Proteomes" id="UP000027195">
    <property type="component" value="Unassembled WGS sequence"/>
</dbReference>
<feature type="chain" id="PRO_5001644706" description="Cellobiose dehydrogenase" evidence="4">
    <location>
        <begin position="24"/>
        <end position="562"/>
    </location>
</feature>
<evidence type="ECO:0000256" key="3">
    <source>
        <dbReference type="PIRSR" id="PIRSR000137-2"/>
    </source>
</evidence>
<dbReference type="InterPro" id="IPR007867">
    <property type="entry name" value="GMC_OxRtase_C"/>
</dbReference>
<feature type="domain" description="Glucose-methanol-choline oxidoreductase N-terminal" evidence="5">
    <location>
        <begin position="34"/>
        <end position="336"/>
    </location>
</feature>
<dbReference type="Pfam" id="PF05199">
    <property type="entry name" value="GMC_oxred_C"/>
    <property type="match status" value="1"/>
</dbReference>
<evidence type="ECO:0000259" key="6">
    <source>
        <dbReference type="Pfam" id="PF05199"/>
    </source>
</evidence>
<proteinExistence type="inferred from homology"/>
<keyword evidence="8" id="KW-1185">Reference proteome</keyword>
<comment type="similarity">
    <text evidence="2">Belongs to the GMC oxidoreductase family.</text>
</comment>
<evidence type="ECO:0008006" key="9">
    <source>
        <dbReference type="Google" id="ProtNLM"/>
    </source>
</evidence>
<evidence type="ECO:0000256" key="1">
    <source>
        <dbReference type="ARBA" id="ARBA00001974"/>
    </source>
</evidence>
<evidence type="ECO:0000259" key="5">
    <source>
        <dbReference type="Pfam" id="PF00732"/>
    </source>
</evidence>
<dbReference type="InterPro" id="IPR000172">
    <property type="entry name" value="GMC_OxRdtase_N"/>
</dbReference>
<dbReference type="STRING" id="930990.A0A067MHU7"/>
<accession>A0A067MHU7</accession>
<organism evidence="7 8">
    <name type="scientific">Botryobasidium botryosum (strain FD-172 SS1)</name>
    <dbReference type="NCBI Taxonomy" id="930990"/>
    <lineage>
        <taxon>Eukaryota</taxon>
        <taxon>Fungi</taxon>
        <taxon>Dikarya</taxon>
        <taxon>Basidiomycota</taxon>
        <taxon>Agaricomycotina</taxon>
        <taxon>Agaricomycetes</taxon>
        <taxon>Cantharellales</taxon>
        <taxon>Botryobasidiaceae</taxon>
        <taxon>Botryobasidium</taxon>
    </lineage>
</organism>
<dbReference type="InterPro" id="IPR053208">
    <property type="entry name" value="GMC_Oxidoreductase_CD"/>
</dbReference>
<dbReference type="HOGENOM" id="CLU_011025_2_1_1"/>
<dbReference type="InParanoid" id="A0A067MHU7"/>
<reference evidence="8" key="1">
    <citation type="journal article" date="2014" name="Proc. Natl. Acad. Sci. U.S.A.">
        <title>Extensive sampling of basidiomycete genomes demonstrates inadequacy of the white-rot/brown-rot paradigm for wood decay fungi.</title>
        <authorList>
            <person name="Riley R."/>
            <person name="Salamov A.A."/>
            <person name="Brown D.W."/>
            <person name="Nagy L.G."/>
            <person name="Floudas D."/>
            <person name="Held B.W."/>
            <person name="Levasseur A."/>
            <person name="Lombard V."/>
            <person name="Morin E."/>
            <person name="Otillar R."/>
            <person name="Lindquist E.A."/>
            <person name="Sun H."/>
            <person name="LaButti K.M."/>
            <person name="Schmutz J."/>
            <person name="Jabbour D."/>
            <person name="Luo H."/>
            <person name="Baker S.E."/>
            <person name="Pisabarro A.G."/>
            <person name="Walton J.D."/>
            <person name="Blanchette R.A."/>
            <person name="Henrissat B."/>
            <person name="Martin F."/>
            <person name="Cullen D."/>
            <person name="Hibbett D.S."/>
            <person name="Grigoriev I.V."/>
        </authorList>
    </citation>
    <scope>NUCLEOTIDE SEQUENCE [LARGE SCALE GENOMIC DNA]</scope>
    <source>
        <strain evidence="8">FD-172 SS1</strain>
    </source>
</reference>
<dbReference type="SUPFAM" id="SSF51905">
    <property type="entry name" value="FAD/NAD(P)-binding domain"/>
    <property type="match status" value="1"/>
</dbReference>
<dbReference type="InterPro" id="IPR036188">
    <property type="entry name" value="FAD/NAD-bd_sf"/>
</dbReference>
<evidence type="ECO:0000313" key="8">
    <source>
        <dbReference type="Proteomes" id="UP000027195"/>
    </source>
</evidence>
<sequence>MRLSSSVAATALGLLSLSLLVCAQNGPIKASETYDYIVIGAGAAGLVAADRLSEAGKKVLLIERGGPSTAETGGTFVPPWATGTNLTKFDIPAFFVTMFSGQDTFWFCKDIASLAGCLIGGGTSVNAALYWLSPDRDWGTISGWPSGWSAADLAPAQAKMKARIPGTDNPSPDGVRYLDQAYNLLAQVLGRSGYRNITINGTPNSKDKIYGHSAFSFVGGKRGGPVASYFRTSKSRPNFKYVQYTYVNSLARNGAQITGVRTNQTSWGNNGTIGLNKGGRVVLAAGTFGSARILIRSGIGPSDQLAIVQNSPGAADLPPPSQFLNLPVGHGVSDHPSISMILQHDSIDSYDNWLPIWDNPRPADAAQYLRNTTGVFATSPLKINWWKSYNGSDGITRYIQGNAMPGGAAIPAVPYDSRKLFGVSVMVSHGLTSRGRIGIDNTLTAKILTQPWLTTAADETVMIQAIDDFFSDIKKVPGITRLIPPANVSAKDYVTSYDRDLLNNNHWIGSAKLGTDSGLKGGTSVVDVNTKVYGTNNLFVVDASIFPGATMSNPHAAVRFQR</sequence>
<dbReference type="InterPro" id="IPR012132">
    <property type="entry name" value="GMC_OxRdtase"/>
</dbReference>
<dbReference type="Gene3D" id="3.30.410.10">
    <property type="entry name" value="Cholesterol Oxidase, domain 2"/>
    <property type="match status" value="1"/>
</dbReference>
<dbReference type="AlphaFoldDB" id="A0A067MHU7"/>
<keyword evidence="3" id="KW-0285">Flavoprotein</keyword>
<dbReference type="PANTHER" id="PTHR47190">
    <property type="entry name" value="DEHYDROGENASE, PUTATIVE-RELATED"/>
    <property type="match status" value="1"/>
</dbReference>
<dbReference type="OrthoDB" id="413885at2759"/>
<protein>
    <recommendedName>
        <fullName evidence="9">Cellobiose dehydrogenase</fullName>
    </recommendedName>
</protein>
<evidence type="ECO:0000313" key="7">
    <source>
        <dbReference type="EMBL" id="KDQ11151.1"/>
    </source>
</evidence>
<feature type="binding site" evidence="3">
    <location>
        <position position="247"/>
    </location>
    <ligand>
        <name>FAD</name>
        <dbReference type="ChEBI" id="CHEBI:57692"/>
    </ligand>
</feature>
<dbReference type="Pfam" id="PF00732">
    <property type="entry name" value="GMC_oxred_N"/>
    <property type="match status" value="1"/>
</dbReference>
<dbReference type="GO" id="GO:0016614">
    <property type="term" value="F:oxidoreductase activity, acting on CH-OH group of donors"/>
    <property type="evidence" value="ECO:0007669"/>
    <property type="project" value="InterPro"/>
</dbReference>
<gene>
    <name evidence="7" type="ORF">BOTBODRAFT_467653</name>
</gene>
<dbReference type="GO" id="GO:0050660">
    <property type="term" value="F:flavin adenine dinucleotide binding"/>
    <property type="evidence" value="ECO:0007669"/>
    <property type="project" value="InterPro"/>
</dbReference>
<evidence type="ECO:0000256" key="2">
    <source>
        <dbReference type="ARBA" id="ARBA00010790"/>
    </source>
</evidence>
<keyword evidence="3" id="KW-0274">FAD</keyword>